<protein>
    <submittedName>
        <fullName evidence="1">Uncharacterized protein</fullName>
    </submittedName>
</protein>
<reference evidence="1 2" key="1">
    <citation type="journal article" date="2020" name="Front. Microbiol.">
        <title>Phenotypic and Genetic Characterization of the Cheese Ripening Yeast Geotrichum candidum.</title>
        <authorList>
            <person name="Perkins V."/>
            <person name="Vignola S."/>
            <person name="Lessard M.H."/>
            <person name="Plante P.L."/>
            <person name="Corbeil J."/>
            <person name="Dugat-Bony E."/>
            <person name="Frenette M."/>
            <person name="Labrie S."/>
        </authorList>
    </citation>
    <scope>NUCLEOTIDE SEQUENCE [LARGE SCALE GENOMIC DNA]</scope>
    <source>
        <strain evidence="1 2">LMA-1147</strain>
    </source>
</reference>
<organism evidence="1 2">
    <name type="scientific">Geotrichum galactomycetum</name>
    <dbReference type="NCBI Taxonomy" id="27317"/>
    <lineage>
        <taxon>Eukaryota</taxon>
        <taxon>Fungi</taxon>
        <taxon>Dikarya</taxon>
        <taxon>Ascomycota</taxon>
        <taxon>Saccharomycotina</taxon>
        <taxon>Dipodascomycetes</taxon>
        <taxon>Dipodascales</taxon>
        <taxon>Dipodascaceae</taxon>
        <taxon>Geotrichum</taxon>
    </lineage>
</organism>
<evidence type="ECO:0000313" key="1">
    <source>
        <dbReference type="EMBL" id="KAF5092968.1"/>
    </source>
</evidence>
<proteinExistence type="predicted"/>
<keyword evidence="2" id="KW-1185">Reference proteome</keyword>
<sequence length="147" mass="16551">MSADTPRSVKNDSEISDTSNHDRFSEINNDNDESSESVQDSPFELTLQSLLAGPLDTTIWRLKGVRDSQVALTTQLNLLMTALATYRNETRPVKLKDTVEQIKDGKKRLQAINTTLAVVESRIRRIRDRLVADQQQALESSPRRVLG</sequence>
<dbReference type="Proteomes" id="UP000744676">
    <property type="component" value="Unassembled WGS sequence"/>
</dbReference>
<comment type="caution">
    <text evidence="1">The sequence shown here is derived from an EMBL/GenBank/DDBJ whole genome shotgun (WGS) entry which is preliminary data.</text>
</comment>
<accession>A0ACB6UYT1</accession>
<gene>
    <name evidence="1" type="ORF">D0Z00_004316</name>
</gene>
<name>A0ACB6UYT1_9ASCO</name>
<evidence type="ECO:0000313" key="2">
    <source>
        <dbReference type="Proteomes" id="UP000744676"/>
    </source>
</evidence>
<dbReference type="EMBL" id="QVQA01000297">
    <property type="protein sequence ID" value="KAF5092968.1"/>
    <property type="molecule type" value="Genomic_DNA"/>
</dbReference>